<dbReference type="GO" id="GO:0006508">
    <property type="term" value="P:proteolysis"/>
    <property type="evidence" value="ECO:0007669"/>
    <property type="project" value="InterPro"/>
</dbReference>
<organism evidence="2 3">
    <name type="scientific">Stephania yunnanensis</name>
    <dbReference type="NCBI Taxonomy" id="152371"/>
    <lineage>
        <taxon>Eukaryota</taxon>
        <taxon>Viridiplantae</taxon>
        <taxon>Streptophyta</taxon>
        <taxon>Embryophyta</taxon>
        <taxon>Tracheophyta</taxon>
        <taxon>Spermatophyta</taxon>
        <taxon>Magnoliopsida</taxon>
        <taxon>Ranunculales</taxon>
        <taxon>Menispermaceae</taxon>
        <taxon>Menispermoideae</taxon>
        <taxon>Cissampelideae</taxon>
        <taxon>Stephania</taxon>
    </lineage>
</organism>
<dbReference type="SUPFAM" id="SSF52096">
    <property type="entry name" value="ClpP/crotonase"/>
    <property type="match status" value="1"/>
</dbReference>
<protein>
    <recommendedName>
        <fullName evidence="1">Tail specific protease domain-containing protein</fullName>
    </recommendedName>
</protein>
<dbReference type="EMBL" id="JBBNAF010000004">
    <property type="protein sequence ID" value="KAK9151516.1"/>
    <property type="molecule type" value="Genomic_DNA"/>
</dbReference>
<evidence type="ECO:0000313" key="3">
    <source>
        <dbReference type="Proteomes" id="UP001420932"/>
    </source>
</evidence>
<gene>
    <name evidence="2" type="ORF">Syun_009825</name>
</gene>
<dbReference type="Proteomes" id="UP001420932">
    <property type="component" value="Unassembled WGS sequence"/>
</dbReference>
<evidence type="ECO:0000259" key="1">
    <source>
        <dbReference type="Pfam" id="PF03572"/>
    </source>
</evidence>
<dbReference type="InterPro" id="IPR029045">
    <property type="entry name" value="ClpP/crotonase-like_dom_sf"/>
</dbReference>
<name>A0AAP0KF95_9MAGN</name>
<sequence>MIDEALGLKKEGQRGLSQRALPIRGSRTEPITYVHDLAIQSQALFKKQVERLKLPQKQLIFLTRKCICVIAGAEAMFADLGHFSVRSIQSVAELQDGLALFITVAKYLSPSRHDIDQVGITPDVQCTTDMLTSTRGLSSKDDKGTSSSLEADSCIMVVEHELEMKESKSAS</sequence>
<dbReference type="InterPro" id="IPR005151">
    <property type="entry name" value="Tail-specific_protease"/>
</dbReference>
<keyword evidence="3" id="KW-1185">Reference proteome</keyword>
<reference evidence="2 3" key="1">
    <citation type="submission" date="2024-01" db="EMBL/GenBank/DDBJ databases">
        <title>Genome assemblies of Stephania.</title>
        <authorList>
            <person name="Yang L."/>
        </authorList>
    </citation>
    <scope>NUCLEOTIDE SEQUENCE [LARGE SCALE GENOMIC DNA]</scope>
    <source>
        <strain evidence="2">YNDBR</strain>
        <tissue evidence="2">Leaf</tissue>
    </source>
</reference>
<dbReference type="Gene3D" id="3.90.226.10">
    <property type="entry name" value="2-enoyl-CoA Hydratase, Chain A, domain 1"/>
    <property type="match status" value="1"/>
</dbReference>
<accession>A0AAP0KF95</accession>
<dbReference type="GO" id="GO:0008236">
    <property type="term" value="F:serine-type peptidase activity"/>
    <property type="evidence" value="ECO:0007669"/>
    <property type="project" value="InterPro"/>
</dbReference>
<evidence type="ECO:0000313" key="2">
    <source>
        <dbReference type="EMBL" id="KAK9151516.1"/>
    </source>
</evidence>
<dbReference type="Pfam" id="PF03572">
    <property type="entry name" value="Peptidase_S41"/>
    <property type="match status" value="1"/>
</dbReference>
<proteinExistence type="predicted"/>
<dbReference type="AlphaFoldDB" id="A0AAP0KF95"/>
<feature type="domain" description="Tail specific protease" evidence="1">
    <location>
        <begin position="84"/>
        <end position="125"/>
    </location>
</feature>
<comment type="caution">
    <text evidence="2">The sequence shown here is derived from an EMBL/GenBank/DDBJ whole genome shotgun (WGS) entry which is preliminary data.</text>
</comment>